<evidence type="ECO:0000313" key="2">
    <source>
        <dbReference type="Proteomes" id="UP000018130"/>
    </source>
</evidence>
<evidence type="ECO:0000313" key="1">
    <source>
        <dbReference type="EMBL" id="CCQ67748.1"/>
    </source>
</evidence>
<reference evidence="1 2" key="2">
    <citation type="submission" date="2013-09" db="EMBL/GenBank/DDBJ databases">
        <title>Whole genome comparison of six Crocosphaera watsonii strains with differing phenotypes.</title>
        <authorList>
            <person name="Bench S.R."/>
            <person name="Heller P."/>
            <person name="Frank I."/>
            <person name="Arciniega M."/>
            <person name="Shilova I.N."/>
            <person name="Zehr J.P."/>
        </authorList>
    </citation>
    <scope>NUCLEOTIDE SEQUENCE [LARGE SCALE GENOMIC DNA]</scope>
    <source>
        <strain evidence="1 2">WH 0402</strain>
    </source>
</reference>
<dbReference type="GO" id="GO:0003677">
    <property type="term" value="F:DNA binding"/>
    <property type="evidence" value="ECO:0007669"/>
    <property type="project" value="UniProtKB-KW"/>
</dbReference>
<dbReference type="EMBL" id="CAQN01000645">
    <property type="protein sequence ID" value="CCQ67748.1"/>
    <property type="molecule type" value="Genomic_DNA"/>
</dbReference>
<accession>T2JPB1</accession>
<sequence length="177" mass="21199">MIGLGGMGGWWWLKSVVRPRENKGLTDSSFVIKNYQYSYRQYSQAQKLLERQQHRKLRQLLSGQIPKLFTQFTATSEEKHLKTLLKKTFPFLQVKNRVKCLIKKEWVEIEWVIISERTQVFLGVFFENENKDYYLRLLEDTSVRDRLLEENWGIIEVTSTQSLMRILAHLIERFQLL</sequence>
<comment type="caution">
    <text evidence="1">The sequence shown here is derived from an EMBL/GenBank/DDBJ whole genome shotgun (WGS) entry which is preliminary data.</text>
</comment>
<protein>
    <submittedName>
        <fullName evidence="1">Single-strand DNA-binding protein</fullName>
    </submittedName>
</protein>
<keyword evidence="1" id="KW-0238">DNA-binding</keyword>
<reference evidence="1 2" key="1">
    <citation type="submission" date="2013-01" db="EMBL/GenBank/DDBJ databases">
        <authorList>
            <person name="Bench S."/>
        </authorList>
    </citation>
    <scope>NUCLEOTIDE SEQUENCE [LARGE SCALE GENOMIC DNA]</scope>
    <source>
        <strain evidence="1 2">WH 0402</strain>
    </source>
</reference>
<dbReference type="AlphaFoldDB" id="T2JPB1"/>
<organism evidence="1 2">
    <name type="scientific">Crocosphaera watsonii WH 0402</name>
    <dbReference type="NCBI Taxonomy" id="1284629"/>
    <lineage>
        <taxon>Bacteria</taxon>
        <taxon>Bacillati</taxon>
        <taxon>Cyanobacteriota</taxon>
        <taxon>Cyanophyceae</taxon>
        <taxon>Oscillatoriophycideae</taxon>
        <taxon>Chroococcales</taxon>
        <taxon>Aphanothecaceae</taxon>
        <taxon>Crocosphaera</taxon>
    </lineage>
</organism>
<gene>
    <name evidence="1" type="ORF">CWATWH0402_6199</name>
</gene>
<dbReference type="Proteomes" id="UP000018130">
    <property type="component" value="Unassembled WGS sequence"/>
</dbReference>
<proteinExistence type="predicted"/>
<name>T2JPB1_CROWT</name>